<evidence type="ECO:0000259" key="2">
    <source>
        <dbReference type="PROSITE" id="PS50837"/>
    </source>
</evidence>
<protein>
    <recommendedName>
        <fullName evidence="2">NACHT domain-containing protein</fullName>
    </recommendedName>
</protein>
<feature type="domain" description="NACHT" evidence="2">
    <location>
        <begin position="313"/>
        <end position="466"/>
    </location>
</feature>
<dbReference type="InterPro" id="IPR056693">
    <property type="entry name" value="DUF7791"/>
</dbReference>
<dbReference type="InterPro" id="IPR056884">
    <property type="entry name" value="NPHP3-like_N"/>
</dbReference>
<dbReference type="PANTHER" id="PTHR10039">
    <property type="entry name" value="AMELOGENIN"/>
    <property type="match status" value="1"/>
</dbReference>
<sequence>MSIGIEVIGTVAALYQLINASAGLISEYMAVQNGEPTADNHLEEHVENMKQACALTTARYKTMDSFEKLSDGGRRVRKTAEKCQASAQALLDELRYVRKKPKSNDCMAAVAYAVKSKVHRKKIERMDARFKNDQQELQTILQSEILSKNQALQDFQKEEFENLEEDIRILITQVSQGFSDLGTFIKAQHEATNKIFETRLDATDNLIVHEVAEVQRRIITESQRKQFLASFRYPEINKRYNDVLDSSEANFDRVFASYEKATKYDQKSILSKYDSSHSISEAHYDFPDIDSDELRIIDKSWSSFINWLRSGDSLFCIQGKPGSGKSTLIKFVIDNENTQRLLKLQSPEIVIMSHFFWKIGSKEQSSIKGFLCSLVYQLLARSEHLQELTMGLYDTGSHKSHHDWSSKSLKGLLRQVLKLKAHAICVFVDGLDEVANDDGLDKLTREIEEILQLPGIKICVSSRPEASVVKWLERLHTPSILLEDLTRPEMSIYVHRGLDPLLSSQKLSVDTHQYLCDKLVRKSQGVFLWLSLVLRSIIDGIQNGDPEKILMKRLAELPSKIHDLYADIWGRLNERSPVYRKDAVRFVLYILRNRGRTEYFRPQEDPVKQRFTVVQPVLGQIAFAEMPHRHEALLKYGDTIDFKELQEICYMTKSQIEVRCGGLLQIRMLENGGGILPHDTNDLLMQQVAFIHRTAHDFFTETEAGRSILRSDSVICDLEIATRAMKGLLCLHRTVAHQHGVSAEMIHVIYQIERLGDMGRASAAEKAIGLLPVLQSFFMENIISGSGTYKPKCHFLTYLGPYIAFHEFILSEIKKASSARLATQILQETCCEMGIYFYSKRLVPLGLIESLMLIGADAHACIRDPQEVQGRQRYQESESLRGSSFASFLKLSITEDFIDSYKNGDVATLVSEVVTRMAAACPNLNDTTLMVFSAWDTGRVTLEKNPVSPLDEKKYASILVEAKLSFLVDYLFSQLEPFVKESAAFRGLSGKLELVSPEIRFILTQDEYSGNWMCSRISAQQSCEKLVDFLFPREGPPPQANAQIRNDSKEARKRLDHITALLRYLDVIQCNFETEMLSLAAQKLGVCNFHEAGIVPSFQGVKEVQEARGDFDSNIVHDLVALSTYKDNW</sequence>
<reference evidence="3 4" key="1">
    <citation type="submission" date="2020-05" db="EMBL/GenBank/DDBJ databases">
        <title>Identification and distribution of gene clusters putatively required for synthesis of sphingolipid metabolism inhibitors in phylogenetically diverse species of the filamentous fungus Fusarium.</title>
        <authorList>
            <person name="Kim H.-S."/>
            <person name="Busman M."/>
            <person name="Brown D.W."/>
            <person name="Divon H."/>
            <person name="Uhlig S."/>
            <person name="Proctor R.H."/>
        </authorList>
    </citation>
    <scope>NUCLEOTIDE SEQUENCE [LARGE SCALE GENOMIC DNA]</scope>
    <source>
        <strain evidence="3 4">NRRL 26131</strain>
    </source>
</reference>
<evidence type="ECO:0000313" key="4">
    <source>
        <dbReference type="Proteomes" id="UP000532311"/>
    </source>
</evidence>
<dbReference type="SUPFAM" id="SSF52540">
    <property type="entry name" value="P-loop containing nucleoside triphosphate hydrolases"/>
    <property type="match status" value="1"/>
</dbReference>
<proteinExistence type="predicted"/>
<evidence type="ECO:0000313" key="3">
    <source>
        <dbReference type="EMBL" id="KAF5701809.1"/>
    </source>
</evidence>
<organism evidence="3 4">
    <name type="scientific">Fusarium globosum</name>
    <dbReference type="NCBI Taxonomy" id="78864"/>
    <lineage>
        <taxon>Eukaryota</taxon>
        <taxon>Fungi</taxon>
        <taxon>Dikarya</taxon>
        <taxon>Ascomycota</taxon>
        <taxon>Pezizomycotina</taxon>
        <taxon>Sordariomycetes</taxon>
        <taxon>Hypocreomycetidae</taxon>
        <taxon>Hypocreales</taxon>
        <taxon>Nectriaceae</taxon>
        <taxon>Fusarium</taxon>
        <taxon>Fusarium fujikuroi species complex</taxon>
    </lineage>
</organism>
<dbReference type="Gene3D" id="3.40.50.300">
    <property type="entry name" value="P-loop containing nucleotide triphosphate hydrolases"/>
    <property type="match status" value="1"/>
</dbReference>
<keyword evidence="4" id="KW-1185">Reference proteome</keyword>
<comment type="caution">
    <text evidence="3">The sequence shown here is derived from an EMBL/GenBank/DDBJ whole genome shotgun (WGS) entry which is preliminary data.</text>
</comment>
<keyword evidence="1" id="KW-0677">Repeat</keyword>
<dbReference type="AlphaFoldDB" id="A0A8H5XXU0"/>
<dbReference type="InterPro" id="IPR007111">
    <property type="entry name" value="NACHT_NTPase"/>
</dbReference>
<evidence type="ECO:0000256" key="1">
    <source>
        <dbReference type="ARBA" id="ARBA00022737"/>
    </source>
</evidence>
<dbReference type="EMBL" id="JAAQPF010000472">
    <property type="protein sequence ID" value="KAF5701809.1"/>
    <property type="molecule type" value="Genomic_DNA"/>
</dbReference>
<dbReference type="InterPro" id="IPR027417">
    <property type="entry name" value="P-loop_NTPase"/>
</dbReference>
<gene>
    <name evidence="3" type="ORF">FGLOB1_9921</name>
</gene>
<dbReference type="Pfam" id="PF25053">
    <property type="entry name" value="DUF7791"/>
    <property type="match status" value="1"/>
</dbReference>
<dbReference type="PANTHER" id="PTHR10039:SF5">
    <property type="entry name" value="NACHT DOMAIN-CONTAINING PROTEIN"/>
    <property type="match status" value="1"/>
</dbReference>
<dbReference type="Proteomes" id="UP000532311">
    <property type="component" value="Unassembled WGS sequence"/>
</dbReference>
<dbReference type="PROSITE" id="PS50837">
    <property type="entry name" value="NACHT"/>
    <property type="match status" value="1"/>
</dbReference>
<accession>A0A8H5XXU0</accession>
<name>A0A8H5XXU0_9HYPO</name>
<dbReference type="Pfam" id="PF24883">
    <property type="entry name" value="NPHP3_N"/>
    <property type="match status" value="1"/>
</dbReference>